<proteinExistence type="predicted"/>
<gene>
    <name evidence="3" type="ORF">V5F89_12525</name>
</gene>
<dbReference type="Pfam" id="PF05838">
    <property type="entry name" value="Glyco_hydro_108"/>
    <property type="match status" value="1"/>
</dbReference>
<dbReference type="Gene3D" id="1.20.141.10">
    <property type="entry name" value="Chitosanase, subunit A, domain 1"/>
    <property type="match status" value="1"/>
</dbReference>
<keyword evidence="3" id="KW-0378">Hydrolase</keyword>
<dbReference type="Proteomes" id="UP001335183">
    <property type="component" value="Chromosome"/>
</dbReference>
<protein>
    <submittedName>
        <fullName evidence="3">Glycosyl hydrolase 108 family protein</fullName>
    </submittedName>
</protein>
<evidence type="ECO:0000259" key="2">
    <source>
        <dbReference type="Pfam" id="PF09374"/>
    </source>
</evidence>
<name>A0ABZ2D213_9SPHN</name>
<keyword evidence="4" id="KW-1185">Reference proteome</keyword>
<dbReference type="EMBL" id="CP144918">
    <property type="protein sequence ID" value="WWA47075.1"/>
    <property type="molecule type" value="Genomic_DNA"/>
</dbReference>
<feature type="domain" description="Peptidoglycan binding" evidence="2">
    <location>
        <begin position="107"/>
        <end position="191"/>
    </location>
</feature>
<accession>A0ABZ2D213</accession>
<dbReference type="SUPFAM" id="SSF53955">
    <property type="entry name" value="Lysozyme-like"/>
    <property type="match status" value="1"/>
</dbReference>
<evidence type="ECO:0000313" key="4">
    <source>
        <dbReference type="Proteomes" id="UP001335183"/>
    </source>
</evidence>
<sequence length="206" mass="22648">MAELKKRATLGIAAAIGAIVLAVVSIEGDFVDHRDDPGGKTRHGITEEVAREHGYTGDMRSLPIETAIEIYGTKYVTRPGFDAIVQRNVALGEEVVDQGVNFGPHRPSCWMQTALNSLNRGGRDYRDLAVDCRVGPATMDAYDSLARKRGATKACELVLKLMEAQQGAEYLRLTHVNSRLETFMPGWIDHRLGNVPIDRCREGGVQ</sequence>
<dbReference type="GO" id="GO:0016787">
    <property type="term" value="F:hydrolase activity"/>
    <property type="evidence" value="ECO:0007669"/>
    <property type="project" value="UniProtKB-KW"/>
</dbReference>
<feature type="domain" description="TtsA-like Glycoside hydrolase family 108" evidence="1">
    <location>
        <begin position="22"/>
        <end position="103"/>
    </location>
</feature>
<reference evidence="3 4" key="1">
    <citation type="submission" date="2024-02" db="EMBL/GenBank/DDBJ databases">
        <title>The whole genome sequence of five bacterial samples isolated from Abu Dhabi Sabkha-shore region.</title>
        <authorList>
            <person name="Sudalaimuthuasari N."/>
            <person name="Sarfraz B."/>
            <person name="Tuyisabe J.D."/>
            <person name="Mugisha Ntwali L.D.M."/>
            <person name="Ali A.I.A.A."/>
            <person name="Almansoori S.Z.A."/>
            <person name="Alajami H.S.A."/>
            <person name="Almeqbaali A.A.S."/>
            <person name="Kundu B."/>
            <person name="Saeed E.E."/>
            <person name="Sukumarinath V."/>
            <person name="Mishra A.K."/>
            <person name="Hazzouri K.M."/>
            <person name="Almaskari R."/>
            <person name="Sharma A.K."/>
            <person name="Amiri K.M.A."/>
        </authorList>
    </citation>
    <scope>NUCLEOTIDE SEQUENCE [LARGE SCALE GENOMIC DNA]</scope>
    <source>
        <strain evidence="4">kcgeb_sd</strain>
    </source>
</reference>
<evidence type="ECO:0000259" key="1">
    <source>
        <dbReference type="Pfam" id="PF05838"/>
    </source>
</evidence>
<organism evidence="3 4">
    <name type="scientific">Pelagerythrobacter marensis</name>
    <dbReference type="NCBI Taxonomy" id="543877"/>
    <lineage>
        <taxon>Bacteria</taxon>
        <taxon>Pseudomonadati</taxon>
        <taxon>Pseudomonadota</taxon>
        <taxon>Alphaproteobacteria</taxon>
        <taxon>Sphingomonadales</taxon>
        <taxon>Erythrobacteraceae</taxon>
        <taxon>Pelagerythrobacter</taxon>
    </lineage>
</organism>
<dbReference type="Pfam" id="PF09374">
    <property type="entry name" value="PG_binding_3"/>
    <property type="match status" value="1"/>
</dbReference>
<dbReference type="CDD" id="cd13926">
    <property type="entry name" value="N-acetylmuramidase_GH108"/>
    <property type="match status" value="1"/>
</dbReference>
<dbReference type="InterPro" id="IPR023346">
    <property type="entry name" value="Lysozyme-like_dom_sf"/>
</dbReference>
<dbReference type="InterPro" id="IPR008565">
    <property type="entry name" value="TtsA-like_GH18_dom"/>
</dbReference>
<dbReference type="InterPro" id="IPR018537">
    <property type="entry name" value="Peptidoglycan-bd_3"/>
</dbReference>
<dbReference type="RefSeq" id="WP_338445966.1">
    <property type="nucleotide sequence ID" value="NZ_CP144918.1"/>
</dbReference>
<evidence type="ECO:0000313" key="3">
    <source>
        <dbReference type="EMBL" id="WWA47075.1"/>
    </source>
</evidence>